<dbReference type="Pfam" id="PF13349">
    <property type="entry name" value="DUF4097"/>
    <property type="match status" value="1"/>
</dbReference>
<feature type="domain" description="DUF4097" evidence="2">
    <location>
        <begin position="91"/>
        <end position="321"/>
    </location>
</feature>
<dbReference type="InterPro" id="IPR025164">
    <property type="entry name" value="Toastrack_DUF4097"/>
</dbReference>
<sequence length="356" mass="40205">MKNSFDSNMGKALLISISIIALAALIVISYMDKHELSFKEFFNSNLAFNGFDNVTMDFDFDMDGLEFDKDNPSSRFNTKLLHEEKTFEAFDRIRISATTEAIIFVHEDREDIKVVFDREVPDTNKYIIDYKANQNNQEINITSKLRLNNVFTDQTYNGSITLYVPEDYQCDILTIEKTVSELDGLVLPNHLNNLNITSNVGELKIELFQPLDQLYLKINAGNINLKTEAEVNQLELSVNTGTLRLLAQEEIQSFKASNNFGDLDFVFNKSPLDATLTSNAGDIRLDFLEPVHQLDANVNIGSLDLILPQNDESHVYSNTKLTDISSDIPVVSNRNDANIFLSVDVGSINVIRNTSH</sequence>
<evidence type="ECO:0000313" key="4">
    <source>
        <dbReference type="Proteomes" id="UP000279029"/>
    </source>
</evidence>
<evidence type="ECO:0000313" key="3">
    <source>
        <dbReference type="EMBL" id="VDN47774.1"/>
    </source>
</evidence>
<keyword evidence="4" id="KW-1185">Reference proteome</keyword>
<dbReference type="Proteomes" id="UP000279029">
    <property type="component" value="Chromosome"/>
</dbReference>
<dbReference type="EMBL" id="LR130778">
    <property type="protein sequence ID" value="VDN47774.1"/>
    <property type="molecule type" value="Genomic_DNA"/>
</dbReference>
<dbReference type="KEGG" id="cbar:PATL70BA_1883"/>
<reference evidence="3 4" key="1">
    <citation type="submission" date="2018-09" db="EMBL/GenBank/DDBJ databases">
        <authorList>
            <person name="Postec A."/>
        </authorList>
    </citation>
    <scope>NUCLEOTIDE SEQUENCE [LARGE SCALE GENOMIC DNA]</scope>
    <source>
        <strain evidence="3">70B-A</strain>
    </source>
</reference>
<protein>
    <recommendedName>
        <fullName evidence="2">DUF4097 domain-containing protein</fullName>
    </recommendedName>
</protein>
<gene>
    <name evidence="3" type="ORF">PATL70BA_1883</name>
</gene>
<accession>A0A3P7NX19</accession>
<keyword evidence="1" id="KW-0812">Transmembrane</keyword>
<keyword evidence="1" id="KW-0472">Membrane</keyword>
<proteinExistence type="predicted"/>
<name>A0A3P7NX19_9FIRM</name>
<organism evidence="3 4">
    <name type="scientific">Petrocella atlantisensis</name>
    <dbReference type="NCBI Taxonomy" id="2173034"/>
    <lineage>
        <taxon>Bacteria</taxon>
        <taxon>Bacillati</taxon>
        <taxon>Bacillota</taxon>
        <taxon>Clostridia</taxon>
        <taxon>Lachnospirales</taxon>
        <taxon>Vallitaleaceae</taxon>
        <taxon>Petrocella</taxon>
    </lineage>
</organism>
<dbReference type="RefSeq" id="WP_125137025.1">
    <property type="nucleotide sequence ID" value="NZ_LR130778.1"/>
</dbReference>
<dbReference type="AlphaFoldDB" id="A0A3P7NX19"/>
<feature type="transmembrane region" description="Helical" evidence="1">
    <location>
        <begin position="12"/>
        <end position="31"/>
    </location>
</feature>
<keyword evidence="1" id="KW-1133">Transmembrane helix</keyword>
<evidence type="ECO:0000259" key="2">
    <source>
        <dbReference type="Pfam" id="PF13349"/>
    </source>
</evidence>
<evidence type="ECO:0000256" key="1">
    <source>
        <dbReference type="SAM" id="Phobius"/>
    </source>
</evidence>